<keyword evidence="2" id="KW-0238">DNA-binding</keyword>
<keyword evidence="3" id="KW-0804">Transcription</keyword>
<dbReference type="GO" id="GO:0003700">
    <property type="term" value="F:DNA-binding transcription factor activity"/>
    <property type="evidence" value="ECO:0007669"/>
    <property type="project" value="InterPro"/>
</dbReference>
<accession>A0A381P770</accession>
<evidence type="ECO:0000256" key="3">
    <source>
        <dbReference type="ARBA" id="ARBA00023163"/>
    </source>
</evidence>
<reference evidence="5" key="1">
    <citation type="submission" date="2018-05" db="EMBL/GenBank/DDBJ databases">
        <authorList>
            <person name="Lanie J.A."/>
            <person name="Ng W.-L."/>
            <person name="Kazmierczak K.M."/>
            <person name="Andrzejewski T.M."/>
            <person name="Davidsen T.M."/>
            <person name="Wayne K.J."/>
            <person name="Tettelin H."/>
            <person name="Glass J.I."/>
            <person name="Rusch D."/>
            <person name="Podicherti R."/>
            <person name="Tsui H.-C.T."/>
            <person name="Winkler M.E."/>
        </authorList>
    </citation>
    <scope>NUCLEOTIDE SEQUENCE</scope>
</reference>
<dbReference type="InterPro" id="IPR036390">
    <property type="entry name" value="WH_DNA-bd_sf"/>
</dbReference>
<dbReference type="SUPFAM" id="SSF46785">
    <property type="entry name" value="Winged helix' DNA-binding domain"/>
    <property type="match status" value="1"/>
</dbReference>
<dbReference type="GO" id="GO:0003677">
    <property type="term" value="F:DNA binding"/>
    <property type="evidence" value="ECO:0007669"/>
    <property type="project" value="UniProtKB-KW"/>
</dbReference>
<name>A0A381P770_9ZZZZ</name>
<dbReference type="PANTHER" id="PTHR42756">
    <property type="entry name" value="TRANSCRIPTIONAL REGULATOR, MARR"/>
    <property type="match status" value="1"/>
</dbReference>
<sequence length="149" mass="17111">MIKNDKLKSDINLGMLIGQVHRLSTKRFVQNSHNSGLDISMDQWIVLGPIWENDGVSHKEISEYCLKDKTSVTKIIDTLEKKNLVVRVSDQLDHRVKRVVLSNKGKELFLQAIPIMELTRDQLREGITEQDIESLRSVLTKIYNNLVSI</sequence>
<gene>
    <name evidence="5" type="ORF">METZ01_LOCUS14922</name>
</gene>
<dbReference type="PROSITE" id="PS50995">
    <property type="entry name" value="HTH_MARR_2"/>
    <property type="match status" value="1"/>
</dbReference>
<dbReference type="Pfam" id="PF12802">
    <property type="entry name" value="MarR_2"/>
    <property type="match status" value="1"/>
</dbReference>
<organism evidence="5">
    <name type="scientific">marine metagenome</name>
    <dbReference type="NCBI Taxonomy" id="408172"/>
    <lineage>
        <taxon>unclassified sequences</taxon>
        <taxon>metagenomes</taxon>
        <taxon>ecological metagenomes</taxon>
    </lineage>
</organism>
<proteinExistence type="predicted"/>
<evidence type="ECO:0000256" key="2">
    <source>
        <dbReference type="ARBA" id="ARBA00023125"/>
    </source>
</evidence>
<dbReference type="InterPro" id="IPR000835">
    <property type="entry name" value="HTH_MarR-typ"/>
</dbReference>
<dbReference type="InterPro" id="IPR036388">
    <property type="entry name" value="WH-like_DNA-bd_sf"/>
</dbReference>
<dbReference type="SMART" id="SM00347">
    <property type="entry name" value="HTH_MARR"/>
    <property type="match status" value="1"/>
</dbReference>
<dbReference type="Gene3D" id="1.10.10.10">
    <property type="entry name" value="Winged helix-like DNA-binding domain superfamily/Winged helix DNA-binding domain"/>
    <property type="match status" value="1"/>
</dbReference>
<dbReference type="AlphaFoldDB" id="A0A381P770"/>
<evidence type="ECO:0000256" key="1">
    <source>
        <dbReference type="ARBA" id="ARBA00023015"/>
    </source>
</evidence>
<evidence type="ECO:0000259" key="4">
    <source>
        <dbReference type="PROSITE" id="PS50995"/>
    </source>
</evidence>
<protein>
    <recommendedName>
        <fullName evidence="4">HTH marR-type domain-containing protein</fullName>
    </recommendedName>
</protein>
<evidence type="ECO:0000313" key="5">
    <source>
        <dbReference type="EMBL" id="SUZ62068.1"/>
    </source>
</evidence>
<feature type="domain" description="HTH marR-type" evidence="4">
    <location>
        <begin position="10"/>
        <end position="144"/>
    </location>
</feature>
<dbReference type="PRINTS" id="PR00598">
    <property type="entry name" value="HTHMARR"/>
</dbReference>
<dbReference type="EMBL" id="UINC01000844">
    <property type="protein sequence ID" value="SUZ62068.1"/>
    <property type="molecule type" value="Genomic_DNA"/>
</dbReference>
<dbReference type="PANTHER" id="PTHR42756:SF1">
    <property type="entry name" value="TRANSCRIPTIONAL REPRESSOR OF EMRAB OPERON"/>
    <property type="match status" value="1"/>
</dbReference>
<keyword evidence="1" id="KW-0805">Transcription regulation</keyword>